<dbReference type="AlphaFoldDB" id="A0A1F6EJH1"/>
<sequence length="64" mass="7461">MVKDWTKIQKKYRGLWVAFAKDEKTVMGSGKTLRQAIEQSKKRGYEDPIMTRMPTEVIPYIGIL</sequence>
<feature type="domain" description="DUF5678" evidence="1">
    <location>
        <begin position="8"/>
        <end position="54"/>
    </location>
</feature>
<evidence type="ECO:0000259" key="1">
    <source>
        <dbReference type="Pfam" id="PF18929"/>
    </source>
</evidence>
<evidence type="ECO:0000313" key="3">
    <source>
        <dbReference type="Proteomes" id="UP000178427"/>
    </source>
</evidence>
<reference evidence="2 3" key="1">
    <citation type="journal article" date="2016" name="Nat. Commun.">
        <title>Thousands of microbial genomes shed light on interconnected biogeochemical processes in an aquifer system.</title>
        <authorList>
            <person name="Anantharaman K."/>
            <person name="Brown C.T."/>
            <person name="Hug L.A."/>
            <person name="Sharon I."/>
            <person name="Castelle C.J."/>
            <person name="Probst A.J."/>
            <person name="Thomas B.C."/>
            <person name="Singh A."/>
            <person name="Wilkins M.J."/>
            <person name="Karaoz U."/>
            <person name="Brodie E.L."/>
            <person name="Williams K.H."/>
            <person name="Hubbard S.S."/>
            <person name="Banfield J.F."/>
        </authorList>
    </citation>
    <scope>NUCLEOTIDE SEQUENCE [LARGE SCALE GENOMIC DNA]</scope>
</reference>
<organism evidence="2 3">
    <name type="scientific">Candidatus Kaiserbacteria bacterium RIFCSPLOWO2_01_FULL_54_20</name>
    <dbReference type="NCBI Taxonomy" id="1798513"/>
    <lineage>
        <taxon>Bacteria</taxon>
        <taxon>Candidatus Kaiseribacteriota</taxon>
    </lineage>
</organism>
<proteinExistence type="predicted"/>
<protein>
    <recommendedName>
        <fullName evidence="1">DUF5678 domain-containing protein</fullName>
    </recommendedName>
</protein>
<evidence type="ECO:0000313" key="2">
    <source>
        <dbReference type="EMBL" id="OGG73799.1"/>
    </source>
</evidence>
<dbReference type="Proteomes" id="UP000178427">
    <property type="component" value="Unassembled WGS sequence"/>
</dbReference>
<dbReference type="Pfam" id="PF18929">
    <property type="entry name" value="DUF5678"/>
    <property type="match status" value="1"/>
</dbReference>
<name>A0A1F6EJH1_9BACT</name>
<comment type="caution">
    <text evidence="2">The sequence shown here is derived from an EMBL/GenBank/DDBJ whole genome shotgun (WGS) entry which is preliminary data.</text>
</comment>
<dbReference type="EMBL" id="MFMA01000034">
    <property type="protein sequence ID" value="OGG73799.1"/>
    <property type="molecule type" value="Genomic_DNA"/>
</dbReference>
<accession>A0A1F6EJH1</accession>
<dbReference type="InterPro" id="IPR043734">
    <property type="entry name" value="DUF5678"/>
</dbReference>
<dbReference type="STRING" id="1798513.A3A40_00755"/>
<gene>
    <name evidence="2" type="ORF">A3A40_00755</name>
</gene>